<keyword evidence="4 6" id="KW-0697">Rotamase</keyword>
<comment type="catalytic activity">
    <reaction evidence="1">
        <text>[protein]-peptidylproline (omega=180) = [protein]-peptidylproline (omega=0)</text>
        <dbReference type="Rhea" id="RHEA:16237"/>
        <dbReference type="Rhea" id="RHEA-COMP:10747"/>
        <dbReference type="Rhea" id="RHEA-COMP:10748"/>
        <dbReference type="ChEBI" id="CHEBI:83833"/>
        <dbReference type="ChEBI" id="CHEBI:83834"/>
        <dbReference type="EC" id="5.2.1.8"/>
    </reaction>
</comment>
<dbReference type="Pfam" id="PF00639">
    <property type="entry name" value="Rotamase"/>
    <property type="match status" value="1"/>
</dbReference>
<dbReference type="PANTHER" id="PTHR47245:SF2">
    <property type="entry name" value="PEPTIDYL-PROLYL CIS-TRANS ISOMERASE HP_0175-RELATED"/>
    <property type="match status" value="1"/>
</dbReference>
<dbReference type="InterPro" id="IPR000297">
    <property type="entry name" value="PPIase_PpiC"/>
</dbReference>
<keyword evidence="10" id="KW-1185">Reference proteome</keyword>
<dbReference type="EC" id="5.2.1.8" evidence="3"/>
<comment type="similarity">
    <text evidence="2">Belongs to the PpiC/parvulin rotamase family.</text>
</comment>
<feature type="domain" description="PpiC" evidence="8">
    <location>
        <begin position="293"/>
        <end position="386"/>
    </location>
</feature>
<keyword evidence="7" id="KW-0732">Signal</keyword>
<dbReference type="GO" id="GO:0003755">
    <property type="term" value="F:peptidyl-prolyl cis-trans isomerase activity"/>
    <property type="evidence" value="ECO:0007669"/>
    <property type="project" value="UniProtKB-KW"/>
</dbReference>
<evidence type="ECO:0000313" key="9">
    <source>
        <dbReference type="EMBL" id="QBC45204.1"/>
    </source>
</evidence>
<dbReference type="Gene3D" id="3.10.50.40">
    <property type="match status" value="1"/>
</dbReference>
<feature type="signal peptide" evidence="7">
    <location>
        <begin position="1"/>
        <end position="19"/>
    </location>
</feature>
<evidence type="ECO:0000259" key="8">
    <source>
        <dbReference type="PROSITE" id="PS50198"/>
    </source>
</evidence>
<evidence type="ECO:0000256" key="4">
    <source>
        <dbReference type="ARBA" id="ARBA00023110"/>
    </source>
</evidence>
<dbReference type="SUPFAM" id="SSF54534">
    <property type="entry name" value="FKBP-like"/>
    <property type="match status" value="1"/>
</dbReference>
<name>A0A7G3GDI6_9NEIS</name>
<dbReference type="RefSeq" id="WP_130107709.1">
    <property type="nucleotide sequence ID" value="NZ_CP025781.1"/>
</dbReference>
<evidence type="ECO:0000256" key="6">
    <source>
        <dbReference type="PROSITE-ProRule" id="PRU00278"/>
    </source>
</evidence>
<protein>
    <recommendedName>
        <fullName evidence="3">peptidylprolyl isomerase</fullName>
        <ecNumber evidence="3">5.2.1.8</ecNumber>
    </recommendedName>
</protein>
<evidence type="ECO:0000256" key="3">
    <source>
        <dbReference type="ARBA" id="ARBA00013194"/>
    </source>
</evidence>
<evidence type="ECO:0000256" key="1">
    <source>
        <dbReference type="ARBA" id="ARBA00000971"/>
    </source>
</evidence>
<dbReference type="InterPro" id="IPR046357">
    <property type="entry name" value="PPIase_dom_sf"/>
</dbReference>
<evidence type="ECO:0000313" key="10">
    <source>
        <dbReference type="Proteomes" id="UP000515917"/>
    </source>
</evidence>
<evidence type="ECO:0000256" key="5">
    <source>
        <dbReference type="ARBA" id="ARBA00023235"/>
    </source>
</evidence>
<proteinExistence type="inferred from homology"/>
<evidence type="ECO:0000256" key="7">
    <source>
        <dbReference type="SAM" id="SignalP"/>
    </source>
</evidence>
<dbReference type="PROSITE" id="PS50198">
    <property type="entry name" value="PPIC_PPIASE_2"/>
    <property type="match status" value="1"/>
</dbReference>
<dbReference type="EMBL" id="CP025781">
    <property type="protein sequence ID" value="QBC45204.1"/>
    <property type="molecule type" value="Genomic_DNA"/>
</dbReference>
<accession>A0A7G3GDI6</accession>
<dbReference type="AlphaFoldDB" id="A0A7G3GDI6"/>
<organism evidence="9 10">
    <name type="scientific">Iodobacter fluviatilis</name>
    <dbReference type="NCBI Taxonomy" id="537"/>
    <lineage>
        <taxon>Bacteria</taxon>
        <taxon>Pseudomonadati</taxon>
        <taxon>Pseudomonadota</taxon>
        <taxon>Betaproteobacteria</taxon>
        <taxon>Neisseriales</taxon>
        <taxon>Chitinibacteraceae</taxon>
        <taxon>Iodobacter</taxon>
    </lineage>
</organism>
<dbReference type="InterPro" id="IPR023058">
    <property type="entry name" value="PPIase_PpiC_CS"/>
</dbReference>
<dbReference type="Proteomes" id="UP000515917">
    <property type="component" value="Chromosome"/>
</dbReference>
<evidence type="ECO:0000256" key="2">
    <source>
        <dbReference type="ARBA" id="ARBA00007656"/>
    </source>
</evidence>
<dbReference type="KEGG" id="ifl:C1H71_17795"/>
<keyword evidence="5 6" id="KW-0413">Isomerase</keyword>
<dbReference type="PANTHER" id="PTHR47245">
    <property type="entry name" value="PEPTIDYLPROLYL ISOMERASE"/>
    <property type="match status" value="1"/>
</dbReference>
<sequence>MFKLFAGLALSLASVCGHAQISYQLQNNALAAKINAEELHRFSLDNMQQLAAGKAPPSRTALLSQMLSQRLLAAEARRLYPPEALHPASRIAFARDVAIEDRLASSLRALYGKELDQAVKALPGGTLKALIQEENTLSAGQQQAIFGSPTQTTLEYALKPAQINQAKQTSLLRYQLPNGQKGNLSLYDIYHRQNVQGRIELYAANQPYLIQQLQIAFANLFTLYWAEQKFGTAAVSDYRRSLNDQEDAEALMKIYGIGDRHDSSDFLDALAKKVSKAEVQAYYLAHKEQFKRIAKVKARHIRVADEALAKQLILRLTNGEDFASLAKQYSIADSAKQGGDLGWIVHQGTLSWLAQIAFSQTELSQAFRAPVGPDETASWDIIKTEQRVEDYQSAHSEAVRYAASAEIAHQKASRQLNALLKHQWQNAKIEVSPAAGNLTLQALE</sequence>
<gene>
    <name evidence="9" type="ORF">C1H71_17795</name>
</gene>
<reference evidence="9 10" key="1">
    <citation type="submission" date="2018-01" db="EMBL/GenBank/DDBJ databases">
        <title>Genome sequence of Iodobacter sp. strain PCH194 isolated from Indian Trans-Himalaya.</title>
        <authorList>
            <person name="Kumar V."/>
            <person name="Thakur V."/>
            <person name="Kumar S."/>
            <person name="Singh D."/>
        </authorList>
    </citation>
    <scope>NUCLEOTIDE SEQUENCE [LARGE SCALE GENOMIC DNA]</scope>
    <source>
        <strain evidence="9 10">PCH194</strain>
    </source>
</reference>
<feature type="chain" id="PRO_5028847045" description="peptidylprolyl isomerase" evidence="7">
    <location>
        <begin position="20"/>
        <end position="444"/>
    </location>
</feature>
<dbReference type="PROSITE" id="PS01096">
    <property type="entry name" value="PPIC_PPIASE_1"/>
    <property type="match status" value="1"/>
</dbReference>
<dbReference type="InterPro" id="IPR050245">
    <property type="entry name" value="PrsA_foldase"/>
</dbReference>